<accession>A0A7I4D744</accession>
<keyword evidence="3" id="KW-1185">Reference proteome</keyword>
<gene>
    <name evidence="2" type="primary">LOC112295012</name>
</gene>
<reference evidence="2 3" key="1">
    <citation type="journal article" date="2008" name="Science">
        <title>The Physcomitrella genome reveals evolutionary insights into the conquest of land by plants.</title>
        <authorList>
            <person name="Rensing S."/>
            <person name="Lang D."/>
            <person name="Zimmer A."/>
            <person name="Terry A."/>
            <person name="Salamov A."/>
            <person name="Shapiro H."/>
            <person name="Nishiyama T."/>
            <person name="Perroud P.-F."/>
            <person name="Lindquist E."/>
            <person name="Kamisugi Y."/>
            <person name="Tanahashi T."/>
            <person name="Sakakibara K."/>
            <person name="Fujita T."/>
            <person name="Oishi K."/>
            <person name="Shin-I T."/>
            <person name="Kuroki Y."/>
            <person name="Toyoda A."/>
            <person name="Suzuki Y."/>
            <person name="Hashimoto A."/>
            <person name="Yamaguchi K."/>
            <person name="Sugano A."/>
            <person name="Kohara Y."/>
            <person name="Fujiyama A."/>
            <person name="Anterola A."/>
            <person name="Aoki S."/>
            <person name="Ashton N."/>
            <person name="Barbazuk W.B."/>
            <person name="Barker E."/>
            <person name="Bennetzen J."/>
            <person name="Bezanilla M."/>
            <person name="Blankenship R."/>
            <person name="Cho S.H."/>
            <person name="Dutcher S."/>
            <person name="Estelle M."/>
            <person name="Fawcett J.A."/>
            <person name="Gundlach H."/>
            <person name="Hanada K."/>
            <person name="Heyl A."/>
            <person name="Hicks K.A."/>
            <person name="Hugh J."/>
            <person name="Lohr M."/>
            <person name="Mayer K."/>
            <person name="Melkozernov A."/>
            <person name="Murata T."/>
            <person name="Nelson D."/>
            <person name="Pils B."/>
            <person name="Prigge M."/>
            <person name="Reiss B."/>
            <person name="Renner T."/>
            <person name="Rombauts S."/>
            <person name="Rushton P."/>
            <person name="Sanderfoot A."/>
            <person name="Schween G."/>
            <person name="Shiu S.-H."/>
            <person name="Stueber K."/>
            <person name="Theodoulou F.L."/>
            <person name="Tu H."/>
            <person name="Van de Peer Y."/>
            <person name="Verrier P.J."/>
            <person name="Waters E."/>
            <person name="Wood A."/>
            <person name="Yang L."/>
            <person name="Cove D."/>
            <person name="Cuming A."/>
            <person name="Hasebe M."/>
            <person name="Lucas S."/>
            <person name="Mishler D.B."/>
            <person name="Reski R."/>
            <person name="Grigoriev I."/>
            <person name="Quatrano R.S."/>
            <person name="Boore J.L."/>
        </authorList>
    </citation>
    <scope>NUCLEOTIDE SEQUENCE [LARGE SCALE GENOMIC DNA]</scope>
    <source>
        <strain evidence="2 3">cv. Gransden 2004</strain>
    </source>
</reference>
<feature type="region of interest" description="Disordered" evidence="1">
    <location>
        <begin position="317"/>
        <end position="344"/>
    </location>
</feature>
<evidence type="ECO:0000313" key="3">
    <source>
        <dbReference type="Proteomes" id="UP000006727"/>
    </source>
</evidence>
<dbReference type="SUPFAM" id="SSF47473">
    <property type="entry name" value="EF-hand"/>
    <property type="match status" value="1"/>
</dbReference>
<dbReference type="EMBL" id="ABEU02000002">
    <property type="status" value="NOT_ANNOTATED_CDS"/>
    <property type="molecule type" value="Genomic_DNA"/>
</dbReference>
<dbReference type="EnsemblPlants" id="Pp3c2_20010V3.3">
    <property type="protein sequence ID" value="Pp3c2_20010V3.3"/>
    <property type="gene ID" value="Pp3c2_20010"/>
</dbReference>
<evidence type="ECO:0000256" key="1">
    <source>
        <dbReference type="SAM" id="MobiDB-lite"/>
    </source>
</evidence>
<dbReference type="InterPro" id="IPR011992">
    <property type="entry name" value="EF-hand-dom_pair"/>
</dbReference>
<protein>
    <submittedName>
        <fullName evidence="2">Uncharacterized protein</fullName>
    </submittedName>
</protein>
<organism evidence="2 3">
    <name type="scientific">Physcomitrium patens</name>
    <name type="common">Spreading-leaved earth moss</name>
    <name type="synonym">Physcomitrella patens</name>
    <dbReference type="NCBI Taxonomy" id="3218"/>
    <lineage>
        <taxon>Eukaryota</taxon>
        <taxon>Viridiplantae</taxon>
        <taxon>Streptophyta</taxon>
        <taxon>Embryophyta</taxon>
        <taxon>Bryophyta</taxon>
        <taxon>Bryophytina</taxon>
        <taxon>Bryopsida</taxon>
        <taxon>Funariidae</taxon>
        <taxon>Funariales</taxon>
        <taxon>Funariaceae</taxon>
        <taxon>Physcomitrium</taxon>
    </lineage>
</organism>
<evidence type="ECO:0000313" key="2">
    <source>
        <dbReference type="EnsemblPlants" id="Pp3c2_20010V3.3"/>
    </source>
</evidence>
<sequence>MDLELPKPRLVEPYPDPKEIPYDSLLDFAPFETLKEYYPCPPAGISRNLMTEDIQGGQANQFNVQDPKDPMCLNKPFPDIWLLKPDGKVLKPSRTLVTNRLTNPLDPQYILPSGPSNIPAGFHIFVTVAGGTELIELSYSVKIHYMMSQKLLGLKYLQTRVKRAHDGVCTRQLVITIRQYLYGTRDQTSGFFLDEASSSGKGIVSVLILLLVEYIRREQKTHLRVQRRQLHALTIRLWMQKWTNRTSSMALRNDDIVGSRSKSLYAKPCRCILPGEKVPDPWKGCKSKKWTWMRNRMFYGTGLELFDIDIGKKHKGFTRQKPSNPLEPIYPTEPEETPETKHRRLKLKRIPPRRRKTNPCEKALDTMYWKAEQLPAQCRLNGEPQPKDNAVTYDAFRYTMETFGLYLTDDEFNRFKPYIDPDNTGSVRYLNLSKQLRHNDGYFFNILNHFCLQDSSAVCVVDYAQQERAVGNGF</sequence>
<dbReference type="AlphaFoldDB" id="A0A7I4D744"/>
<dbReference type="Proteomes" id="UP000006727">
    <property type="component" value="Chromosome 2"/>
</dbReference>
<reference evidence="2" key="3">
    <citation type="submission" date="2020-12" db="UniProtKB">
        <authorList>
            <consortium name="EnsemblPlants"/>
        </authorList>
    </citation>
    <scope>IDENTIFICATION</scope>
</reference>
<name>A0A7I4D744_PHYPA</name>
<proteinExistence type="predicted"/>
<dbReference type="Gramene" id="Pp3c2_20010V3.3">
    <property type="protein sequence ID" value="Pp3c2_20010V3.3"/>
    <property type="gene ID" value="Pp3c2_20010"/>
</dbReference>
<reference evidence="2 3" key="2">
    <citation type="journal article" date="2018" name="Plant J.">
        <title>The Physcomitrella patens chromosome-scale assembly reveals moss genome structure and evolution.</title>
        <authorList>
            <person name="Lang D."/>
            <person name="Ullrich K.K."/>
            <person name="Murat F."/>
            <person name="Fuchs J."/>
            <person name="Jenkins J."/>
            <person name="Haas F.B."/>
            <person name="Piednoel M."/>
            <person name="Gundlach H."/>
            <person name="Van Bel M."/>
            <person name="Meyberg R."/>
            <person name="Vives C."/>
            <person name="Morata J."/>
            <person name="Symeonidi A."/>
            <person name="Hiss M."/>
            <person name="Muchero W."/>
            <person name="Kamisugi Y."/>
            <person name="Saleh O."/>
            <person name="Blanc G."/>
            <person name="Decker E.L."/>
            <person name="van Gessel N."/>
            <person name="Grimwood J."/>
            <person name="Hayes R.D."/>
            <person name="Graham S.W."/>
            <person name="Gunter L.E."/>
            <person name="McDaniel S.F."/>
            <person name="Hoernstein S.N.W."/>
            <person name="Larsson A."/>
            <person name="Li F.W."/>
            <person name="Perroud P.F."/>
            <person name="Phillips J."/>
            <person name="Ranjan P."/>
            <person name="Rokshar D.S."/>
            <person name="Rothfels C.J."/>
            <person name="Schneider L."/>
            <person name="Shu S."/>
            <person name="Stevenson D.W."/>
            <person name="Thummler F."/>
            <person name="Tillich M."/>
            <person name="Villarreal Aguilar J.C."/>
            <person name="Widiez T."/>
            <person name="Wong G.K."/>
            <person name="Wymore A."/>
            <person name="Zhang Y."/>
            <person name="Zimmer A.D."/>
            <person name="Quatrano R.S."/>
            <person name="Mayer K.F.X."/>
            <person name="Goodstein D."/>
            <person name="Casacuberta J.M."/>
            <person name="Vandepoele K."/>
            <person name="Reski R."/>
            <person name="Cuming A.C."/>
            <person name="Tuskan G.A."/>
            <person name="Maumus F."/>
            <person name="Salse J."/>
            <person name="Schmutz J."/>
            <person name="Rensing S.A."/>
        </authorList>
    </citation>
    <scope>NUCLEOTIDE SEQUENCE [LARGE SCALE GENOMIC DNA]</scope>
    <source>
        <strain evidence="2 3">cv. Gransden 2004</strain>
    </source>
</reference>